<evidence type="ECO:0000313" key="5">
    <source>
        <dbReference type="EMBL" id="KAK7061130.1"/>
    </source>
</evidence>
<feature type="region of interest" description="Disordered" evidence="3">
    <location>
        <begin position="736"/>
        <end position="796"/>
    </location>
</feature>
<evidence type="ECO:0000256" key="3">
    <source>
        <dbReference type="SAM" id="MobiDB-lite"/>
    </source>
</evidence>
<dbReference type="CDD" id="cd12148">
    <property type="entry name" value="fungal_TF_MHR"/>
    <property type="match status" value="1"/>
</dbReference>
<evidence type="ECO:0000256" key="2">
    <source>
        <dbReference type="ARBA" id="ARBA00023242"/>
    </source>
</evidence>
<keyword evidence="2" id="KW-0539">Nucleus</keyword>
<dbReference type="Pfam" id="PF04082">
    <property type="entry name" value="Fungal_trans"/>
    <property type="match status" value="1"/>
</dbReference>
<feature type="region of interest" description="Disordered" evidence="3">
    <location>
        <begin position="686"/>
        <end position="709"/>
    </location>
</feature>
<sequence length="796" mass="89362">MAHAQKLQEQVKSLTARIRDLEATLAETNGGVSRLSQDPRENSANEIDVLYEKGFQQVSESMGSLSIGSEGQSIYHGESAATELSVLNCLKYLKELLPLEEDTEHPERITLPYELLELMNAFPFGMKSAPYIKSLFTGFLPSRARATFIADLYYKYVAWMQVSRFCRMDFFTNSHIEFHARYDPITRKELESDIFDQMYFGNQHIIDRIHSHRLSAFFMVMAAGVMYDPGPDSISMAKRYHALAKAALSLDPITQEVSCATMQSLLVMFRFHYNLDRRSNEIRWLIIGVCSRVALKIGLPRDGILTLKNNSGVGGCFWELYMNDTWTSIVNGRPPSMMIQHTDCQFPEDLEPSIKANGDTEIGWHAWKARYAASCLSISAQHIFSTKKLPYAAMLDLDTKIRKFPIPSHLQAPLAASEAGRAWSSDPRRAMQQYCVLCERESNLLYLHRSFFAQAIREEPHNPLTHRYTASVLATYRSACRLILSLKGLYPNHPEITETSWFFWSGVFSSCIVLGALIVESPACSLSSDALKEFEDALPFFQEGSRILPSYQYSSYTTNSTRTTGGKVAPERPKQTSSNENPDVYEVLGGRKSVITLPSSNSPKAPPMQRPQSSGGSSGSGSIASGVSDGQMMDYYESLVSDMSAQERQHHFQHFTHQTTRPAELGPDKAMVYQQEMATTAYPMQYSKSHPPSAPGPAPVPQPEVQQTQSQQYYLQMQWDNGVGYSGLQWTEYHTNPPFSTDHQPQQFAYGVPHQSHQPPLQQPHLHQQPFYGNGHPSAPGQTRTKSGGVLQSLLG</sequence>
<dbReference type="GO" id="GO:0005634">
    <property type="term" value="C:nucleus"/>
    <property type="evidence" value="ECO:0007669"/>
    <property type="project" value="UniProtKB-SubCell"/>
</dbReference>
<dbReference type="InterPro" id="IPR007219">
    <property type="entry name" value="XnlR_reg_dom"/>
</dbReference>
<dbReference type="EMBL" id="JAYKXP010000002">
    <property type="protein sequence ID" value="KAK7061130.1"/>
    <property type="molecule type" value="Genomic_DNA"/>
</dbReference>
<gene>
    <name evidence="5" type="ORF">VNI00_000866</name>
</gene>
<dbReference type="Proteomes" id="UP001383192">
    <property type="component" value="Unassembled WGS sequence"/>
</dbReference>
<evidence type="ECO:0000313" key="6">
    <source>
        <dbReference type="Proteomes" id="UP001383192"/>
    </source>
</evidence>
<dbReference type="GO" id="GO:0008270">
    <property type="term" value="F:zinc ion binding"/>
    <property type="evidence" value="ECO:0007669"/>
    <property type="project" value="InterPro"/>
</dbReference>
<feature type="compositionally biased region" description="Polar residues" evidence="3">
    <location>
        <begin position="736"/>
        <end position="747"/>
    </location>
</feature>
<name>A0AAW0E9Y5_9AGAR</name>
<organism evidence="5 6">
    <name type="scientific">Paramarasmius palmivorus</name>
    <dbReference type="NCBI Taxonomy" id="297713"/>
    <lineage>
        <taxon>Eukaryota</taxon>
        <taxon>Fungi</taxon>
        <taxon>Dikarya</taxon>
        <taxon>Basidiomycota</taxon>
        <taxon>Agaricomycotina</taxon>
        <taxon>Agaricomycetes</taxon>
        <taxon>Agaricomycetidae</taxon>
        <taxon>Agaricales</taxon>
        <taxon>Marasmiineae</taxon>
        <taxon>Marasmiaceae</taxon>
        <taxon>Paramarasmius</taxon>
    </lineage>
</organism>
<feature type="compositionally biased region" description="Pro residues" evidence="3">
    <location>
        <begin position="692"/>
        <end position="702"/>
    </location>
</feature>
<dbReference type="GO" id="GO:0006351">
    <property type="term" value="P:DNA-templated transcription"/>
    <property type="evidence" value="ECO:0007669"/>
    <property type="project" value="InterPro"/>
</dbReference>
<dbReference type="GO" id="GO:0003677">
    <property type="term" value="F:DNA binding"/>
    <property type="evidence" value="ECO:0007669"/>
    <property type="project" value="InterPro"/>
</dbReference>
<feature type="domain" description="Xylanolytic transcriptional activator regulatory" evidence="4">
    <location>
        <begin position="283"/>
        <end position="353"/>
    </location>
</feature>
<proteinExistence type="predicted"/>
<keyword evidence="6" id="KW-1185">Reference proteome</keyword>
<protein>
    <recommendedName>
        <fullName evidence="4">Xylanolytic transcriptional activator regulatory domain-containing protein</fullName>
    </recommendedName>
</protein>
<feature type="region of interest" description="Disordered" evidence="3">
    <location>
        <begin position="558"/>
        <end position="628"/>
    </location>
</feature>
<feature type="compositionally biased region" description="Low complexity" evidence="3">
    <location>
        <begin position="753"/>
        <end position="770"/>
    </location>
</feature>
<comment type="caution">
    <text evidence="5">The sequence shown here is derived from an EMBL/GenBank/DDBJ whole genome shotgun (WGS) entry which is preliminary data.</text>
</comment>
<evidence type="ECO:0000259" key="4">
    <source>
        <dbReference type="SMART" id="SM00906"/>
    </source>
</evidence>
<dbReference type="PANTHER" id="PTHR31001">
    <property type="entry name" value="UNCHARACTERIZED TRANSCRIPTIONAL REGULATORY PROTEIN"/>
    <property type="match status" value="1"/>
</dbReference>
<reference evidence="5 6" key="1">
    <citation type="submission" date="2024-01" db="EMBL/GenBank/DDBJ databases">
        <title>A draft genome for a cacao thread blight-causing isolate of Paramarasmius palmivorus.</title>
        <authorList>
            <person name="Baruah I.K."/>
            <person name="Bukari Y."/>
            <person name="Amoako-Attah I."/>
            <person name="Meinhardt L.W."/>
            <person name="Bailey B.A."/>
            <person name="Cohen S.P."/>
        </authorList>
    </citation>
    <scope>NUCLEOTIDE SEQUENCE [LARGE SCALE GENOMIC DNA]</scope>
    <source>
        <strain evidence="5 6">GH-12</strain>
    </source>
</reference>
<dbReference type="SMART" id="SM00906">
    <property type="entry name" value="Fungal_trans"/>
    <property type="match status" value="1"/>
</dbReference>
<evidence type="ECO:0000256" key="1">
    <source>
        <dbReference type="ARBA" id="ARBA00004123"/>
    </source>
</evidence>
<accession>A0AAW0E9Y5</accession>
<dbReference type="InterPro" id="IPR050613">
    <property type="entry name" value="Sec_Metabolite_Reg"/>
</dbReference>
<dbReference type="PANTHER" id="PTHR31001:SF56">
    <property type="entry name" value="ZN(2)-C6 FUNGAL-TYPE DOMAIN-CONTAINING PROTEIN"/>
    <property type="match status" value="1"/>
</dbReference>
<comment type="subcellular location">
    <subcellularLocation>
        <location evidence="1">Nucleus</location>
    </subcellularLocation>
</comment>
<dbReference type="AlphaFoldDB" id="A0AAW0E9Y5"/>